<feature type="compositionally biased region" description="Polar residues" evidence="1">
    <location>
        <begin position="95"/>
        <end position="104"/>
    </location>
</feature>
<gene>
    <name evidence="2" type="ORF">AG1IA_06934</name>
</gene>
<organism evidence="2 3">
    <name type="scientific">Thanatephorus cucumeris (strain AG1-IA)</name>
    <name type="common">Rice sheath blight fungus</name>
    <name type="synonym">Rhizoctonia solani</name>
    <dbReference type="NCBI Taxonomy" id="983506"/>
    <lineage>
        <taxon>Eukaryota</taxon>
        <taxon>Fungi</taxon>
        <taxon>Dikarya</taxon>
        <taxon>Basidiomycota</taxon>
        <taxon>Agaricomycotina</taxon>
        <taxon>Agaricomycetes</taxon>
        <taxon>Cantharellales</taxon>
        <taxon>Ceratobasidiaceae</taxon>
        <taxon>Rhizoctonia</taxon>
        <taxon>Rhizoctonia solani AG-1</taxon>
    </lineage>
</organism>
<sequence length="172" mass="19158">MDRSSRRLRCQAGAEWFCGVGCLLVFPRVVLRSTGERSDRVEMRWVIKVGPETVGSGCDDVGDHISEQGCVSGEAVGRAVSWRISGRVARVPAISNRSTRQHSNGPVERRSDRNEKSEMYNAWLCLGRRLRMPRNGPEWLRMSTSAVDSGPSEQANQGLVVKLINRCAENRS</sequence>
<evidence type="ECO:0000313" key="2">
    <source>
        <dbReference type="EMBL" id="ELU39039.1"/>
    </source>
</evidence>
<dbReference type="AlphaFoldDB" id="L8WRN1"/>
<proteinExistence type="predicted"/>
<accession>L8WRN1</accession>
<evidence type="ECO:0000256" key="1">
    <source>
        <dbReference type="SAM" id="MobiDB-lite"/>
    </source>
</evidence>
<dbReference type="HOGENOM" id="CLU_1556320_0_0_1"/>
<comment type="caution">
    <text evidence="2">The sequence shown here is derived from an EMBL/GenBank/DDBJ whole genome shotgun (WGS) entry which is preliminary data.</text>
</comment>
<evidence type="ECO:0000313" key="3">
    <source>
        <dbReference type="Proteomes" id="UP000011668"/>
    </source>
</evidence>
<keyword evidence="3" id="KW-1185">Reference proteome</keyword>
<dbReference type="EMBL" id="AFRT01001947">
    <property type="protein sequence ID" value="ELU39039.1"/>
    <property type="molecule type" value="Genomic_DNA"/>
</dbReference>
<reference evidence="2 3" key="1">
    <citation type="journal article" date="2013" name="Nat. Commun.">
        <title>The evolution and pathogenic mechanisms of the rice sheath blight pathogen.</title>
        <authorList>
            <person name="Zheng A."/>
            <person name="Lin R."/>
            <person name="Xu L."/>
            <person name="Qin P."/>
            <person name="Tang C."/>
            <person name="Ai P."/>
            <person name="Zhang D."/>
            <person name="Liu Y."/>
            <person name="Sun Z."/>
            <person name="Feng H."/>
            <person name="Wang Y."/>
            <person name="Chen Y."/>
            <person name="Liang X."/>
            <person name="Fu R."/>
            <person name="Li Q."/>
            <person name="Zhang J."/>
            <person name="Yu X."/>
            <person name="Xie Z."/>
            <person name="Ding L."/>
            <person name="Guan P."/>
            <person name="Tang J."/>
            <person name="Liang Y."/>
            <person name="Wang S."/>
            <person name="Deng Q."/>
            <person name="Li S."/>
            <person name="Zhu J."/>
            <person name="Wang L."/>
            <person name="Liu H."/>
            <person name="Li P."/>
        </authorList>
    </citation>
    <scope>NUCLEOTIDE SEQUENCE [LARGE SCALE GENOMIC DNA]</scope>
    <source>
        <strain evidence="3">AG-1 IA</strain>
    </source>
</reference>
<feature type="region of interest" description="Disordered" evidence="1">
    <location>
        <begin position="93"/>
        <end position="114"/>
    </location>
</feature>
<dbReference type="Proteomes" id="UP000011668">
    <property type="component" value="Unassembled WGS sequence"/>
</dbReference>
<name>L8WRN1_THACA</name>
<protein>
    <submittedName>
        <fullName evidence="2">Uncharacterized protein</fullName>
    </submittedName>
</protein>